<gene>
    <name evidence="2" type="ORF">PSON_ATCC_30995.1.T1570015</name>
</gene>
<evidence type="ECO:0000313" key="3">
    <source>
        <dbReference type="Proteomes" id="UP000692954"/>
    </source>
</evidence>
<comment type="caution">
    <text evidence="2">The sequence shown here is derived from an EMBL/GenBank/DDBJ whole genome shotgun (WGS) entry which is preliminary data.</text>
</comment>
<keyword evidence="1" id="KW-0472">Membrane</keyword>
<dbReference type="OrthoDB" id="77931at2759"/>
<keyword evidence="1" id="KW-0812">Transmembrane</keyword>
<feature type="transmembrane region" description="Helical" evidence="1">
    <location>
        <begin position="2395"/>
        <end position="2415"/>
    </location>
</feature>
<keyword evidence="3" id="KW-1185">Reference proteome</keyword>
<organism evidence="2 3">
    <name type="scientific">Paramecium sonneborni</name>
    <dbReference type="NCBI Taxonomy" id="65129"/>
    <lineage>
        <taxon>Eukaryota</taxon>
        <taxon>Sar</taxon>
        <taxon>Alveolata</taxon>
        <taxon>Ciliophora</taxon>
        <taxon>Intramacronucleata</taxon>
        <taxon>Oligohymenophorea</taxon>
        <taxon>Peniculida</taxon>
        <taxon>Parameciidae</taxon>
        <taxon>Paramecium</taxon>
    </lineage>
</organism>
<accession>A0A8S1RDW6</accession>
<feature type="transmembrane region" description="Helical" evidence="1">
    <location>
        <begin position="2450"/>
        <end position="2475"/>
    </location>
</feature>
<name>A0A8S1RDW6_9CILI</name>
<dbReference type="CDD" id="cd00064">
    <property type="entry name" value="FU"/>
    <property type="match status" value="1"/>
</dbReference>
<reference evidence="2" key="1">
    <citation type="submission" date="2021-01" db="EMBL/GenBank/DDBJ databases">
        <authorList>
            <consortium name="Genoscope - CEA"/>
            <person name="William W."/>
        </authorList>
    </citation>
    <scope>NUCLEOTIDE SEQUENCE</scope>
</reference>
<dbReference type="PANTHER" id="PTHR11319:SF35">
    <property type="entry name" value="OUTER MEMBRANE PROTEIN PMPC-RELATED"/>
    <property type="match status" value="1"/>
</dbReference>
<dbReference type="EMBL" id="CAJJDN010000157">
    <property type="protein sequence ID" value="CAD8125180.1"/>
    <property type="molecule type" value="Genomic_DNA"/>
</dbReference>
<dbReference type="InterPro" id="IPR006212">
    <property type="entry name" value="Furin_repeat"/>
</dbReference>
<feature type="transmembrane region" description="Helical" evidence="1">
    <location>
        <begin position="2487"/>
        <end position="2513"/>
    </location>
</feature>
<feature type="transmembrane region" description="Helical" evidence="1">
    <location>
        <begin position="2674"/>
        <end position="2696"/>
    </location>
</feature>
<sequence length="2796" mass="326158">MTRLNYNNQIQRNNIQINEEDYSISNFFTYGIWSKYNPLSIIKQNGLYGLFDSNCYQLHNAIDFEQQSLNLIYYDFLDYEQQSITKIIQFIGNDNRQHIFEINIGEYEYENIWYCLQIYAWPQLNTFDLIIAKNQDIILRKQLQIKYPFMDNNLILTFGGSFKVVNSKITEIYQGTVFSSFPGQIILQEFSIEQKQPNFDPGLFIDEAFQNINVCICEIGEDDIKIQDQNINYLDQYVYVSEQINCDSFILIGWFKVIEIVSMDQEYKFQIIKLGPNLDSEVYQNNNLAAFQLYYLISETTFKIFITTYSYLFPGININFENNPFLIQKEYLIPQNFIKNWHYLFVKLKSTQLYISIIFYQNDNNFEINDEIEVIQFTNVQFKLQYGNIQQQDWNYLIFKVNNLILYNCETNINKQGCHFSCKECDGPLNSNCLSCHEDSQRIYLSEYKVCICPSNSIDKDEKCLTDKNQKFSIIEQNNDDINKNCKQGFFELDGECYKCPSIISENSISCYECYKNPQGWSSNPNCDTDLYLKASGTVEDTMIRTYSFFYQFDGLDLNFCYYCWQIKEIQNEEGNYNLYQYLSFGFINFCQIEEIRINSNQCYVCTIDFCQDCYITLLGMRCLRCLDSYEFFNGKCIPNIFINPYPKEDNLDNCLPPFYITSKQQCILCPIINCVYCFEYVDNFLEANSLKSNNLFIYQEDLKIACALCKQNYLYDFTLKICIMQETQLPNCLRSFIDLNNQELCTLSSIDFSNSPEMNDCFIHISNCQQCLQYHSNIICVVCQQGYVVEYEQCIQNEELIQPSYQLQSWRMQVESFRLQFAPLLQDFDYQIMDIQNKCDPNCLHCQIQSIYYCELCSLNYFKQRMRVERGQKCSDCPQLCQLCIQRSQEDIQLISPQFEINDENFIYTKSCLKPYNHPLINFNPYYQISKYCINQICNYYVQIDRVLNLCDPIRFFNFGYQDYFDIDYFNQLGINSILLNSTFQIRDQLCFSPFSILAQNNLKKKIFSLQEIKLILNSKNTLFFQLFGLIQIFLYDSIFIENIGFIFDTYSVGQFKFINNNQKVDITLKDFIIQDSYLQNADSILNTLIFGNIKFINVTIQNTSILNSSFLNLDFWNFVGQIIIETMTISNSIIVNSQLFKFSKSQFTILIKDVKIDQCELFNSSLFHFNTNSYNYTNLIFQNLKIKDSKFINSSFLDCSSQMALKINNFSFINNFLSNSIIIGFSYNLSLFQIEVIDNVFVDSQFLSTIQMLYDLDMPCKIQYFKAISNKFQNSNLFLIFSTYQLSSLIIEISDLILEYNSKSNNSNQSIYLFNINCYSILIQDVKIINSNDIHIFYLFENQKIIIENVLYEQQEIKKKVQLSQNCIEQVPTNQLLQILGFINIVLQNLKVLKQISIDETIIQITQSKQQLSEINRQIKISNLIFYGNLLLQSFQIIPLSLITINSDQNVNIQLENIEFQKNFIHVYQEGSLLYSAGLIYITSTQSQVIIKDLLCLKNAFTNSSNSFIIVTADSVKLYNIEVNYHNVLSLNLWQEYYNISIEIDNSQEKVNQFISQVFQIKTIGGVFQISASNIFCINSRFTSIYASKSQVFDIITFGSGNIYLENIFINSTLSDLISKSKSSGCININSQTSLLNLSLINIVFFQVQNRITSSILSISPSSFSNQLLFKNIIIENCISLLNQIINIPFYQSIAELNQLTFQNIKITQNLDAMIKFFQSVKSLSSNEVLEITGINNAALVLENCITQINGLIFEGIFIGRLLKFINNPRLIIRNCKIENIQALYSLDLIYISQNIQQKSIIYFNQLSISKVSLLEIKLNQIFQEKNYIYSIFGCILDKQIEIIEEQHDYLKENIIALQQSQQNQINSLLYIQCTSNLNELYFNFIKIQSNNCTTCSKGIVQIEIENFKKFVLLQVNCNFNSIKNFGCLNFQSQLQIQSKIIIHNSNFIHNIGGDGVAIRVLKVPLIIKQCKILYNMANEKGGGFYIELNSNIFLIKDTIIINNRARIGGGIYLVGDANLNKANLINSTLIYNTAKVYGNNIVEQPTHLALQINNNEQPSSIFMENNTKLYVLHLQAYKTIEQSIQKISNNLMIPSNQEIQNYALFYIKEKQYITYIKEICLYFKNSYNEVVLELKDSSCIVYEYILSNSQSKGLISSKNQTLQFNQQKNCFDIGPLSFSLDPYNQSENYLQIFLSCNSGLSNKNLKYIINANSFKCQLGEFYIDNGCQICNSNQGFYSVTYDAVKCSIFDKTKFQNITSNMIQLQKGNWRPNYYSDYCQSCFKNLDFCIGGWDVGNQLCKVGHIGGLCEECDVNNIMGDGYYFKNQWDLSCFRCFGIDNGVLPFLLALIQALVSITLTLRSIQKSNRLFASLKIGQKFSNIIFRLNQDHESILLKMWLNYLWIFSVIFTFNINFKFQFTLIDSTSNSFYFMAYNLDCYLSNSGIHLIYIRIFLIIFLMLIQFLIILIASFIYQKVKKQQIDYSILSTTLLYLFVFNYGGLIKMLCSIVSIRKISTIDYIQGDVSLKYGTDDHLLWITYLIIPGLLLFGCLIPFGLFLLMYAKRHQFDLIRIRKHICYLMNEYAHPSYFWEFIKISNKAIIILITTYYETNVLLKASLLGLCLLFYQILADKNKPYYLSKFNTLDLRTGQLCSISIFLAAIKYFSEEISHEILSVILSIIIILLCFKLCFPFIMDILKVYYKKFKSPIISCLISLINKVFKNSMISRYLVSVLQQWKLSDERLKLNYTKLRQNLFTKSKIMTRSKKLSLSFFNSTYNKIFQQNSFGCFMGLDQD</sequence>
<dbReference type="PANTHER" id="PTHR11319">
    <property type="entry name" value="G PROTEIN-COUPLED RECEPTOR-RELATED"/>
    <property type="match status" value="1"/>
</dbReference>
<feature type="transmembrane region" description="Helical" evidence="1">
    <location>
        <begin position="2538"/>
        <end position="2563"/>
    </location>
</feature>
<feature type="transmembrane region" description="Helical" evidence="1">
    <location>
        <begin position="2343"/>
        <end position="2362"/>
    </location>
</feature>
<evidence type="ECO:0000256" key="1">
    <source>
        <dbReference type="SAM" id="Phobius"/>
    </source>
</evidence>
<protein>
    <submittedName>
        <fullName evidence="2">Uncharacterized protein</fullName>
    </submittedName>
</protein>
<keyword evidence="1" id="KW-1133">Transmembrane helix</keyword>
<proteinExistence type="predicted"/>
<feature type="transmembrane region" description="Helical" evidence="1">
    <location>
        <begin position="2614"/>
        <end position="2630"/>
    </location>
</feature>
<dbReference type="Proteomes" id="UP000692954">
    <property type="component" value="Unassembled WGS sequence"/>
</dbReference>
<evidence type="ECO:0000313" key="2">
    <source>
        <dbReference type="EMBL" id="CAD8125180.1"/>
    </source>
</evidence>